<gene>
    <name evidence="1" type="ORF">WA026_015310</name>
</gene>
<evidence type="ECO:0000313" key="1">
    <source>
        <dbReference type="EMBL" id="KAK9872063.1"/>
    </source>
</evidence>
<comment type="caution">
    <text evidence="1">The sequence shown here is derived from an EMBL/GenBank/DDBJ whole genome shotgun (WGS) entry which is preliminary data.</text>
</comment>
<dbReference type="AlphaFoldDB" id="A0AAW1TP37"/>
<reference evidence="1 2" key="1">
    <citation type="submission" date="2023-03" db="EMBL/GenBank/DDBJ databases">
        <title>Genome insight into feeding habits of ladybird beetles.</title>
        <authorList>
            <person name="Li H.-S."/>
            <person name="Huang Y.-H."/>
            <person name="Pang H."/>
        </authorList>
    </citation>
    <scope>NUCLEOTIDE SEQUENCE [LARGE SCALE GENOMIC DNA]</scope>
    <source>
        <strain evidence="1">SYSU_2023b</strain>
        <tissue evidence="1">Whole body</tissue>
    </source>
</reference>
<organism evidence="1 2">
    <name type="scientific">Henosepilachna vigintioctopunctata</name>
    <dbReference type="NCBI Taxonomy" id="420089"/>
    <lineage>
        <taxon>Eukaryota</taxon>
        <taxon>Metazoa</taxon>
        <taxon>Ecdysozoa</taxon>
        <taxon>Arthropoda</taxon>
        <taxon>Hexapoda</taxon>
        <taxon>Insecta</taxon>
        <taxon>Pterygota</taxon>
        <taxon>Neoptera</taxon>
        <taxon>Endopterygota</taxon>
        <taxon>Coleoptera</taxon>
        <taxon>Polyphaga</taxon>
        <taxon>Cucujiformia</taxon>
        <taxon>Coccinelloidea</taxon>
        <taxon>Coccinellidae</taxon>
        <taxon>Epilachninae</taxon>
        <taxon>Epilachnini</taxon>
        <taxon>Henosepilachna</taxon>
    </lineage>
</organism>
<proteinExistence type="predicted"/>
<accession>A0AAW1TP37</accession>
<dbReference type="EMBL" id="JARQZJ010000008">
    <property type="protein sequence ID" value="KAK9872063.1"/>
    <property type="molecule type" value="Genomic_DNA"/>
</dbReference>
<protein>
    <submittedName>
        <fullName evidence="1">Uncharacterized protein</fullName>
    </submittedName>
</protein>
<keyword evidence="2" id="KW-1185">Reference proteome</keyword>
<sequence length="105" mass="11801">MKITSYGVGLSSVYTVRQPRISHLNYSSSSAMRIRENIPNDLLHNILIRMDTHCSLVGRLSPLKALTNGGDAMISHKLLLQERVVAQGTLYGDLSRSDEKYLSYY</sequence>
<dbReference type="Proteomes" id="UP001431783">
    <property type="component" value="Unassembled WGS sequence"/>
</dbReference>
<evidence type="ECO:0000313" key="2">
    <source>
        <dbReference type="Proteomes" id="UP001431783"/>
    </source>
</evidence>
<name>A0AAW1TP37_9CUCU</name>